<dbReference type="Proteomes" id="UP000786811">
    <property type="component" value="Unassembled WGS sequence"/>
</dbReference>
<dbReference type="AlphaFoldDB" id="A0A8J2MXZ0"/>
<dbReference type="PANTHER" id="PTHR10827">
    <property type="entry name" value="RETICULOCALBIN"/>
    <property type="match status" value="1"/>
</dbReference>
<comment type="caution">
    <text evidence="5">The sequence shown here is derived from an EMBL/GenBank/DDBJ whole genome shotgun (WGS) entry which is preliminary data.</text>
</comment>
<accession>A0A8J2MXZ0</accession>
<dbReference type="PROSITE" id="PS50222">
    <property type="entry name" value="EF_HAND_2"/>
    <property type="match status" value="5"/>
</dbReference>
<evidence type="ECO:0000313" key="6">
    <source>
        <dbReference type="Proteomes" id="UP000786811"/>
    </source>
</evidence>
<feature type="chain" id="PRO_5035251813" evidence="3">
    <location>
        <begin position="24"/>
        <end position="293"/>
    </location>
</feature>
<feature type="signal peptide" evidence="3">
    <location>
        <begin position="1"/>
        <end position="23"/>
    </location>
</feature>
<dbReference type="EMBL" id="CAJNRD030001124">
    <property type="protein sequence ID" value="CAG5106205.1"/>
    <property type="molecule type" value="Genomic_DNA"/>
</dbReference>
<dbReference type="InterPro" id="IPR011992">
    <property type="entry name" value="EF-hand-dom_pair"/>
</dbReference>
<evidence type="ECO:0000256" key="1">
    <source>
        <dbReference type="ARBA" id="ARBA00022837"/>
    </source>
</evidence>
<organism evidence="5 6">
    <name type="scientific">Cotesia congregata</name>
    <name type="common">Parasitoid wasp</name>
    <name type="synonym">Apanteles congregatus</name>
    <dbReference type="NCBI Taxonomy" id="51543"/>
    <lineage>
        <taxon>Eukaryota</taxon>
        <taxon>Metazoa</taxon>
        <taxon>Ecdysozoa</taxon>
        <taxon>Arthropoda</taxon>
        <taxon>Hexapoda</taxon>
        <taxon>Insecta</taxon>
        <taxon>Pterygota</taxon>
        <taxon>Neoptera</taxon>
        <taxon>Endopterygota</taxon>
        <taxon>Hymenoptera</taxon>
        <taxon>Apocrita</taxon>
        <taxon>Ichneumonoidea</taxon>
        <taxon>Braconidae</taxon>
        <taxon>Microgastrinae</taxon>
        <taxon>Cotesia</taxon>
    </lineage>
</organism>
<gene>
    <name evidence="5" type="ORF">HICCMSTLAB_LOCUS12144</name>
</gene>
<dbReference type="Pfam" id="PF13499">
    <property type="entry name" value="EF-hand_7"/>
    <property type="match status" value="2"/>
</dbReference>
<dbReference type="SMART" id="SM00054">
    <property type="entry name" value="EFh"/>
    <property type="match status" value="3"/>
</dbReference>
<reference evidence="5" key="1">
    <citation type="submission" date="2021-04" db="EMBL/GenBank/DDBJ databases">
        <authorList>
            <person name="Chebbi M.A.C M."/>
        </authorList>
    </citation>
    <scope>NUCLEOTIDE SEQUENCE</scope>
</reference>
<feature type="domain" description="EF-hand" evidence="4">
    <location>
        <begin position="239"/>
        <end position="274"/>
    </location>
</feature>
<feature type="domain" description="EF-hand" evidence="4">
    <location>
        <begin position="129"/>
        <end position="164"/>
    </location>
</feature>
<feature type="compositionally biased region" description="Basic and acidic residues" evidence="2">
    <location>
        <begin position="36"/>
        <end position="57"/>
    </location>
</feature>
<name>A0A8J2MXZ0_COTCN</name>
<dbReference type="SUPFAM" id="SSF47473">
    <property type="entry name" value="EF-hand"/>
    <property type="match status" value="1"/>
</dbReference>
<feature type="domain" description="EF-hand" evidence="4">
    <location>
        <begin position="87"/>
        <end position="122"/>
    </location>
</feature>
<dbReference type="PROSITE" id="PS00018">
    <property type="entry name" value="EF_HAND_1"/>
    <property type="match status" value="5"/>
</dbReference>
<dbReference type="GO" id="GO:0005509">
    <property type="term" value="F:calcium ion binding"/>
    <property type="evidence" value="ECO:0007669"/>
    <property type="project" value="InterPro"/>
</dbReference>
<keyword evidence="3" id="KW-0732">Signal</keyword>
<dbReference type="Pfam" id="PF13202">
    <property type="entry name" value="EF-hand_5"/>
    <property type="match status" value="1"/>
</dbReference>
<evidence type="ECO:0000313" key="5">
    <source>
        <dbReference type="EMBL" id="CAG5106205.1"/>
    </source>
</evidence>
<dbReference type="Gene3D" id="1.10.238.10">
    <property type="entry name" value="EF-hand"/>
    <property type="match status" value="2"/>
</dbReference>
<dbReference type="InterPro" id="IPR002048">
    <property type="entry name" value="EF_hand_dom"/>
</dbReference>
<feature type="domain" description="EF-hand" evidence="4">
    <location>
        <begin position="213"/>
        <end position="238"/>
    </location>
</feature>
<evidence type="ECO:0000256" key="2">
    <source>
        <dbReference type="SAM" id="MobiDB-lite"/>
    </source>
</evidence>
<dbReference type="OrthoDB" id="293868at2759"/>
<keyword evidence="1" id="KW-0106">Calcium</keyword>
<dbReference type="GO" id="GO:0005783">
    <property type="term" value="C:endoplasmic reticulum"/>
    <property type="evidence" value="ECO:0007669"/>
    <property type="project" value="TreeGrafter"/>
</dbReference>
<sequence>MVLRIFTVLVVVCVVQLLPRCEAASAHIRSHQHKTNGNERLEDGAFSPRDSDHYVDGEHHNEFDHEAILGSVKEAEEFDKLPAADMLTEEESKDRLEDADSNEDGRITWEEILHDTYGSDPEDLAIDEKLVSDDKATFDMADQDKDGFLNTQEFKAYTHPEETPRMFPFLLEQALDEKDTDKDGFISFQEFIGVKAKNENKEWLLVEKDKFDHEHDKNGDGKLDSTEILAWLVPSNEDLATDEVDHLFAASDDDHDNRLSFEEILEHHDVFVGSEATDYGDYLHDIERFTDEL</sequence>
<keyword evidence="6" id="KW-1185">Reference proteome</keyword>
<dbReference type="PANTHER" id="PTHR10827:SF95">
    <property type="entry name" value="LD34388P"/>
    <property type="match status" value="1"/>
</dbReference>
<feature type="region of interest" description="Disordered" evidence="2">
    <location>
        <begin position="28"/>
        <end position="57"/>
    </location>
</feature>
<dbReference type="InterPro" id="IPR018247">
    <property type="entry name" value="EF_Hand_1_Ca_BS"/>
</dbReference>
<evidence type="ECO:0000259" key="4">
    <source>
        <dbReference type="PROSITE" id="PS50222"/>
    </source>
</evidence>
<proteinExistence type="predicted"/>
<evidence type="ECO:0000256" key="3">
    <source>
        <dbReference type="SAM" id="SignalP"/>
    </source>
</evidence>
<feature type="domain" description="EF-hand" evidence="4">
    <location>
        <begin position="171"/>
        <end position="201"/>
    </location>
</feature>
<protein>
    <submittedName>
        <fullName evidence="5">Similar to Rcn2: Reticulocalbin-2 (Rattus norvegicus)</fullName>
    </submittedName>
</protein>